<dbReference type="RefSeq" id="WP_188072706.1">
    <property type="nucleotide sequence ID" value="NZ_BSPS01000013.1"/>
</dbReference>
<keyword evidence="2" id="KW-0812">Transmembrane</keyword>
<gene>
    <name evidence="3" type="ORF">GGR43_002926</name>
</gene>
<proteinExistence type="predicted"/>
<comment type="caution">
    <text evidence="3">The sequence shown here is derived from an EMBL/GenBank/DDBJ whole genome shotgun (WGS) entry which is preliminary data.</text>
</comment>
<keyword evidence="2" id="KW-0472">Membrane</keyword>
<keyword evidence="2" id="KW-1133">Transmembrane helix</keyword>
<evidence type="ECO:0000256" key="2">
    <source>
        <dbReference type="SAM" id="Phobius"/>
    </source>
</evidence>
<dbReference type="Proteomes" id="UP000571950">
    <property type="component" value="Unassembled WGS sequence"/>
</dbReference>
<feature type="compositionally biased region" description="Low complexity" evidence="1">
    <location>
        <begin position="29"/>
        <end position="39"/>
    </location>
</feature>
<name>A0A7W6BR17_9SPHN</name>
<dbReference type="AlphaFoldDB" id="A0A7W6BR17"/>
<sequence>MTDKTGWQPEQGLEQEAERPFDREDSPGGDRAASSSPSASEEDLSTIEVVRLLIAEGRDYAAHEVQRQKLRAAIMGKAARDAAILGVVALFLLMGALIAGLVGLVLALAPLVGGALAATGIVVGSTLLLILILLLIARARVKRALRQSFRRETTE</sequence>
<evidence type="ECO:0000256" key="1">
    <source>
        <dbReference type="SAM" id="MobiDB-lite"/>
    </source>
</evidence>
<protein>
    <submittedName>
        <fullName evidence="3">Fatty acid desaturase</fullName>
    </submittedName>
</protein>
<evidence type="ECO:0000313" key="4">
    <source>
        <dbReference type="Proteomes" id="UP000571950"/>
    </source>
</evidence>
<feature type="compositionally biased region" description="Basic and acidic residues" evidence="1">
    <location>
        <begin position="16"/>
        <end position="28"/>
    </location>
</feature>
<organism evidence="3 4">
    <name type="scientific">Sphingobium jiangsuense</name>
    <dbReference type="NCBI Taxonomy" id="870476"/>
    <lineage>
        <taxon>Bacteria</taxon>
        <taxon>Pseudomonadati</taxon>
        <taxon>Pseudomonadota</taxon>
        <taxon>Alphaproteobacteria</taxon>
        <taxon>Sphingomonadales</taxon>
        <taxon>Sphingomonadaceae</taxon>
        <taxon>Sphingobium</taxon>
    </lineage>
</organism>
<feature type="transmembrane region" description="Helical" evidence="2">
    <location>
        <begin position="83"/>
        <end position="109"/>
    </location>
</feature>
<reference evidence="3 4" key="1">
    <citation type="submission" date="2020-08" db="EMBL/GenBank/DDBJ databases">
        <title>Genomic Encyclopedia of Type Strains, Phase IV (KMG-IV): sequencing the most valuable type-strain genomes for metagenomic binning, comparative biology and taxonomic classification.</title>
        <authorList>
            <person name="Goeker M."/>
        </authorList>
    </citation>
    <scope>NUCLEOTIDE SEQUENCE [LARGE SCALE GENOMIC DNA]</scope>
    <source>
        <strain evidence="3 4">DSM 26189</strain>
    </source>
</reference>
<feature type="transmembrane region" description="Helical" evidence="2">
    <location>
        <begin position="115"/>
        <end position="137"/>
    </location>
</feature>
<dbReference type="EMBL" id="JACIDT010000010">
    <property type="protein sequence ID" value="MBB3927203.1"/>
    <property type="molecule type" value="Genomic_DNA"/>
</dbReference>
<accession>A0A7W6BR17</accession>
<keyword evidence="4" id="KW-1185">Reference proteome</keyword>
<feature type="region of interest" description="Disordered" evidence="1">
    <location>
        <begin position="1"/>
        <end position="43"/>
    </location>
</feature>
<evidence type="ECO:0000313" key="3">
    <source>
        <dbReference type="EMBL" id="MBB3927203.1"/>
    </source>
</evidence>